<protein>
    <submittedName>
        <fullName evidence="1">Uncharacterized protein</fullName>
    </submittedName>
</protein>
<name>A0A6L2KL24_TANCI</name>
<reference evidence="1" key="1">
    <citation type="journal article" date="2019" name="Sci. Rep.">
        <title>Draft genome of Tanacetum cinerariifolium, the natural source of mosquito coil.</title>
        <authorList>
            <person name="Yamashiro T."/>
            <person name="Shiraishi A."/>
            <person name="Satake H."/>
            <person name="Nakayama K."/>
        </authorList>
    </citation>
    <scope>NUCLEOTIDE SEQUENCE</scope>
</reference>
<evidence type="ECO:0000313" key="1">
    <source>
        <dbReference type="EMBL" id="GEU49437.1"/>
    </source>
</evidence>
<organism evidence="1">
    <name type="scientific">Tanacetum cinerariifolium</name>
    <name type="common">Dalmatian daisy</name>
    <name type="synonym">Chrysanthemum cinerariifolium</name>
    <dbReference type="NCBI Taxonomy" id="118510"/>
    <lineage>
        <taxon>Eukaryota</taxon>
        <taxon>Viridiplantae</taxon>
        <taxon>Streptophyta</taxon>
        <taxon>Embryophyta</taxon>
        <taxon>Tracheophyta</taxon>
        <taxon>Spermatophyta</taxon>
        <taxon>Magnoliopsida</taxon>
        <taxon>eudicotyledons</taxon>
        <taxon>Gunneridae</taxon>
        <taxon>Pentapetalae</taxon>
        <taxon>asterids</taxon>
        <taxon>campanulids</taxon>
        <taxon>Asterales</taxon>
        <taxon>Asteraceae</taxon>
        <taxon>Asteroideae</taxon>
        <taxon>Anthemideae</taxon>
        <taxon>Anthemidinae</taxon>
        <taxon>Tanacetum</taxon>
    </lineage>
</organism>
<dbReference type="EMBL" id="BKCJ010002563">
    <property type="protein sequence ID" value="GEU49437.1"/>
    <property type="molecule type" value="Genomic_DNA"/>
</dbReference>
<comment type="caution">
    <text evidence="1">The sequence shown here is derived from an EMBL/GenBank/DDBJ whole genome shotgun (WGS) entry which is preliminary data.</text>
</comment>
<dbReference type="AlphaFoldDB" id="A0A6L2KL24"/>
<accession>A0A6L2KL24</accession>
<gene>
    <name evidence="1" type="ORF">Tci_021415</name>
</gene>
<sequence>MKTKRKLVPKSGAAINSTDSGRCNVVVPDGYEGVCGVGLSVPSKKQCAHELTSVPCRVEGSHVATNVVGPSVVRQLDKSDGDNQQN</sequence>
<proteinExistence type="predicted"/>